<dbReference type="PROSITE" id="PS51371">
    <property type="entry name" value="CBS"/>
    <property type="match status" value="2"/>
</dbReference>
<dbReference type="InterPro" id="IPR046342">
    <property type="entry name" value="CBS_dom_sf"/>
</dbReference>
<dbReference type="InterPro" id="IPR051257">
    <property type="entry name" value="Diverse_CBS-Domain"/>
</dbReference>
<feature type="domain" description="CBS" evidence="3">
    <location>
        <begin position="81"/>
        <end position="136"/>
    </location>
</feature>
<keyword evidence="1 2" id="KW-0129">CBS domain</keyword>
<evidence type="ECO:0000256" key="2">
    <source>
        <dbReference type="PROSITE-ProRule" id="PRU00703"/>
    </source>
</evidence>
<name>A0A972VX58_9GAMM</name>
<dbReference type="InterPro" id="IPR000644">
    <property type="entry name" value="CBS_dom"/>
</dbReference>
<gene>
    <name evidence="4" type="ORF">HQ497_07215</name>
</gene>
<feature type="domain" description="CBS" evidence="3">
    <location>
        <begin position="8"/>
        <end position="65"/>
    </location>
</feature>
<evidence type="ECO:0000313" key="5">
    <source>
        <dbReference type="Proteomes" id="UP000754644"/>
    </source>
</evidence>
<proteinExistence type="predicted"/>
<protein>
    <submittedName>
        <fullName evidence="4">CBS domain-containing protein</fullName>
    </submittedName>
</protein>
<dbReference type="SMART" id="SM00116">
    <property type="entry name" value="CBS"/>
    <property type="match status" value="2"/>
</dbReference>
<dbReference type="Proteomes" id="UP000754644">
    <property type="component" value="Unassembled WGS sequence"/>
</dbReference>
<dbReference type="PANTHER" id="PTHR43080">
    <property type="entry name" value="CBS DOMAIN-CONTAINING PROTEIN CBSX3, MITOCHONDRIAL"/>
    <property type="match status" value="1"/>
</dbReference>
<dbReference type="PANTHER" id="PTHR43080:SF2">
    <property type="entry name" value="CBS DOMAIN-CONTAINING PROTEIN"/>
    <property type="match status" value="1"/>
</dbReference>
<dbReference type="CDD" id="cd04584">
    <property type="entry name" value="CBS_pair_AcuB_like"/>
    <property type="match status" value="1"/>
</dbReference>
<dbReference type="SUPFAM" id="SSF54631">
    <property type="entry name" value="CBS-domain pair"/>
    <property type="match status" value="1"/>
</dbReference>
<comment type="caution">
    <text evidence="4">The sequence shown here is derived from an EMBL/GenBank/DDBJ whole genome shotgun (WGS) entry which is preliminary data.</text>
</comment>
<reference evidence="4" key="1">
    <citation type="submission" date="2020-05" db="EMBL/GenBank/DDBJ databases">
        <title>Sulfur intermediates as new biogeochemical hubs in an aquatic model microbial ecosystem.</title>
        <authorList>
            <person name="Vigneron A."/>
        </authorList>
    </citation>
    <scope>NUCLEOTIDE SEQUENCE</scope>
    <source>
        <strain evidence="4">Bin.250</strain>
    </source>
</reference>
<dbReference type="AlphaFoldDB" id="A0A972VX58"/>
<organism evidence="4 5">
    <name type="scientific">SAR86 cluster bacterium</name>
    <dbReference type="NCBI Taxonomy" id="2030880"/>
    <lineage>
        <taxon>Bacteria</taxon>
        <taxon>Pseudomonadati</taxon>
        <taxon>Pseudomonadota</taxon>
        <taxon>Gammaproteobacteria</taxon>
        <taxon>SAR86 cluster</taxon>
    </lineage>
</organism>
<evidence type="ECO:0000259" key="3">
    <source>
        <dbReference type="PROSITE" id="PS51371"/>
    </source>
</evidence>
<evidence type="ECO:0000256" key="1">
    <source>
        <dbReference type="ARBA" id="ARBA00023122"/>
    </source>
</evidence>
<dbReference type="Gene3D" id="3.10.580.10">
    <property type="entry name" value="CBS-domain"/>
    <property type="match status" value="1"/>
</dbReference>
<dbReference type="Pfam" id="PF00571">
    <property type="entry name" value="CBS"/>
    <property type="match status" value="2"/>
</dbReference>
<evidence type="ECO:0000313" key="4">
    <source>
        <dbReference type="EMBL" id="NQV65136.1"/>
    </source>
</evidence>
<sequence length="147" mass="16288">MITVRELMSEDVQTLPADARLAEVYQLMRDKHIRHVPILDSAGGLLGLVSYLDVMAATPSRFDQETRREVAYSHTRAGDIMQTEVHRVSSSTPARQAAKRMEKLKIGCLPIVDNAKLVGIITDSDFLGVAINLLEQVDDQEAADNEL</sequence>
<accession>A0A972VX58</accession>
<dbReference type="EMBL" id="JABMOJ010000270">
    <property type="protein sequence ID" value="NQV65136.1"/>
    <property type="molecule type" value="Genomic_DNA"/>
</dbReference>